<feature type="compositionally biased region" description="Basic and acidic residues" evidence="1">
    <location>
        <begin position="24"/>
        <end position="34"/>
    </location>
</feature>
<sequence>EVVPHEAQVLLLTREGKAGPSPVRMEEVDGRGPPDGKLVLGTQAAAAEAARALLIENRWQCRRALPCRLQQL</sequence>
<gene>
    <name evidence="2" type="ORF">TSPGSL018_21750</name>
</gene>
<proteinExistence type="predicted"/>
<feature type="non-terminal residue" evidence="2">
    <location>
        <position position="1"/>
    </location>
</feature>
<reference evidence="2" key="1">
    <citation type="submission" date="2014-05" db="EMBL/GenBank/DDBJ databases">
        <title>The transcriptome of the halophilic microalga Tetraselmis sp. GSL018 isolated from the Great Salt Lake, Utah.</title>
        <authorList>
            <person name="Jinkerson R.E."/>
            <person name="D'Adamo S."/>
            <person name="Posewitz M.C."/>
        </authorList>
    </citation>
    <scope>NUCLEOTIDE SEQUENCE</scope>
    <source>
        <strain evidence="2">GSL018</strain>
    </source>
</reference>
<feature type="region of interest" description="Disordered" evidence="1">
    <location>
        <begin position="15"/>
        <end position="34"/>
    </location>
</feature>
<evidence type="ECO:0000313" key="2">
    <source>
        <dbReference type="EMBL" id="JAC62996.1"/>
    </source>
</evidence>
<organism evidence="2">
    <name type="scientific">Tetraselmis sp. GSL018</name>
    <dbReference type="NCBI Taxonomy" id="582737"/>
    <lineage>
        <taxon>Eukaryota</taxon>
        <taxon>Viridiplantae</taxon>
        <taxon>Chlorophyta</taxon>
        <taxon>core chlorophytes</taxon>
        <taxon>Chlorodendrophyceae</taxon>
        <taxon>Chlorodendrales</taxon>
        <taxon>Chlorodendraceae</taxon>
        <taxon>Tetraselmis</taxon>
    </lineage>
</organism>
<name>A0A061QXE8_9CHLO</name>
<dbReference type="EMBL" id="GBEZ01023935">
    <property type="protein sequence ID" value="JAC62996.1"/>
    <property type="molecule type" value="Transcribed_RNA"/>
</dbReference>
<evidence type="ECO:0000256" key="1">
    <source>
        <dbReference type="SAM" id="MobiDB-lite"/>
    </source>
</evidence>
<dbReference type="AlphaFoldDB" id="A0A061QXE8"/>
<protein>
    <submittedName>
        <fullName evidence="2">Uncharacterized protein</fullName>
    </submittedName>
</protein>
<accession>A0A061QXE8</accession>